<gene>
    <name evidence="3" type="ORF">XYLVIOL_LOCUS5685</name>
</gene>
<reference evidence="3 4" key="1">
    <citation type="submission" date="2024-08" db="EMBL/GenBank/DDBJ databases">
        <authorList>
            <person name="Will J Nash"/>
            <person name="Angela Man"/>
            <person name="Seanna McTaggart"/>
            <person name="Kendall Baker"/>
            <person name="Tom Barker"/>
            <person name="Leah Catchpole"/>
            <person name="Alex Durrant"/>
            <person name="Karim Gharbi"/>
            <person name="Naomi Irish"/>
            <person name="Gemy Kaithakottil"/>
            <person name="Debby Ku"/>
            <person name="Aaliyah Providence"/>
            <person name="Felix Shaw"/>
            <person name="David Swarbreck"/>
            <person name="Chris Watkins"/>
            <person name="Ann M. McCartney"/>
            <person name="Giulio Formenti"/>
            <person name="Alice Mouton"/>
            <person name="Noel Vella"/>
            <person name="Bjorn M von Reumont"/>
            <person name="Adriana Vella"/>
            <person name="Wilfried Haerty"/>
        </authorList>
    </citation>
    <scope>NUCLEOTIDE SEQUENCE [LARGE SCALE GENOMIC DNA]</scope>
</reference>
<evidence type="ECO:0000313" key="4">
    <source>
        <dbReference type="Proteomes" id="UP001642520"/>
    </source>
</evidence>
<evidence type="ECO:0008006" key="5">
    <source>
        <dbReference type="Google" id="ProtNLM"/>
    </source>
</evidence>
<dbReference type="PANTHER" id="PTHR31540">
    <property type="entry name" value="CENTROSOMAL PROTEIN OF 131 KDA"/>
    <property type="match status" value="1"/>
</dbReference>
<dbReference type="Proteomes" id="UP001642520">
    <property type="component" value="Unassembled WGS sequence"/>
</dbReference>
<feature type="compositionally biased region" description="Basic and acidic residues" evidence="2">
    <location>
        <begin position="419"/>
        <end position="431"/>
    </location>
</feature>
<evidence type="ECO:0000256" key="1">
    <source>
        <dbReference type="SAM" id="Coils"/>
    </source>
</evidence>
<protein>
    <recommendedName>
        <fullName evidence="5">5-azacytidine-induced protein 1</fullName>
    </recommendedName>
</protein>
<feature type="region of interest" description="Disordered" evidence="2">
    <location>
        <begin position="396"/>
        <end position="431"/>
    </location>
</feature>
<keyword evidence="4" id="KW-1185">Reference proteome</keyword>
<dbReference type="InterPro" id="IPR030465">
    <property type="entry name" value="CEP131"/>
</dbReference>
<evidence type="ECO:0000313" key="3">
    <source>
        <dbReference type="EMBL" id="CAL7942716.1"/>
    </source>
</evidence>
<name>A0ABP1NNV6_XYLVO</name>
<sequence>MINIAHPKIDGKPPSANRSLPPARTEQIRDGSIVHTVTPNVVIESTMCSFEQLCDMITDLERDITDKLPSKLDFNNDSDHRNLLFQLEPEKDRSEGKPGERFTTTYDDIMSFLTNLEDGFTGNAKTDVPEVETTILEEIFDNSQRCSSSVNYDSVGPTFKEDLATALLQLEEKNAAIAVLREEVKSERKAAREKLEGEKKRNACRFEEQEEKYKGIVRRHQKFIEQLISEKTVLTEKCNSLAQKVKEMERKMQRDSKAAADRHAVELQRAKERFAAAEKIKRERWIEARTAKIKEMTVKGLEPELRNIMERHAEEIRELRNAHTKELQEAELRIVRRSNQQLEQLRLELTASHERMLTNETNVLRGRYQEKLEQQENLFKTQLAKLSDELRSAREKFDEEQAKRDAEREASLQRVHSRYQQETETLRQRHSNEKIAVRESLKMEWEAWLADYKRQQSSRIEQAEKKIRDECNRERDRQIELVIERLEKDSRSANLTLRQTFDRKFRTLKEKFEVDLQTAVDNEQAHKGKLIEATDTLEKTKIQLDQTENRLQRLASELSNANQVINRLSQEKDDAKKLARQEIEGEKRDLEAKIASLYQEITRIDRNGEASMARIHSRIKLVMTQKILTIKNLTKELDDAKSKIEHLTKLLDQQRKEYILKSL</sequence>
<organism evidence="3 4">
    <name type="scientific">Xylocopa violacea</name>
    <name type="common">Violet carpenter bee</name>
    <name type="synonym">Apis violacea</name>
    <dbReference type="NCBI Taxonomy" id="135666"/>
    <lineage>
        <taxon>Eukaryota</taxon>
        <taxon>Metazoa</taxon>
        <taxon>Ecdysozoa</taxon>
        <taxon>Arthropoda</taxon>
        <taxon>Hexapoda</taxon>
        <taxon>Insecta</taxon>
        <taxon>Pterygota</taxon>
        <taxon>Neoptera</taxon>
        <taxon>Endopterygota</taxon>
        <taxon>Hymenoptera</taxon>
        <taxon>Apocrita</taxon>
        <taxon>Aculeata</taxon>
        <taxon>Apoidea</taxon>
        <taxon>Anthophila</taxon>
        <taxon>Apidae</taxon>
        <taxon>Xylocopa</taxon>
        <taxon>Xylocopa</taxon>
    </lineage>
</organism>
<evidence type="ECO:0000256" key="2">
    <source>
        <dbReference type="SAM" id="MobiDB-lite"/>
    </source>
</evidence>
<dbReference type="EMBL" id="CAXAJV020001292">
    <property type="protein sequence ID" value="CAL7942716.1"/>
    <property type="molecule type" value="Genomic_DNA"/>
</dbReference>
<proteinExistence type="predicted"/>
<feature type="region of interest" description="Disordered" evidence="2">
    <location>
        <begin position="1"/>
        <end position="26"/>
    </location>
</feature>
<dbReference type="PANTHER" id="PTHR31540:SF1">
    <property type="entry name" value="CENTROSOMAL PROTEIN OF 131 KDA"/>
    <property type="match status" value="1"/>
</dbReference>
<accession>A0ABP1NNV6</accession>
<keyword evidence="1" id="KW-0175">Coiled coil</keyword>
<feature type="coiled-coil region" evidence="1">
    <location>
        <begin position="530"/>
        <end position="657"/>
    </location>
</feature>
<comment type="caution">
    <text evidence="3">The sequence shown here is derived from an EMBL/GenBank/DDBJ whole genome shotgun (WGS) entry which is preliminary data.</text>
</comment>
<feature type="compositionally biased region" description="Basic and acidic residues" evidence="2">
    <location>
        <begin position="396"/>
        <end position="411"/>
    </location>
</feature>